<dbReference type="AlphaFoldDB" id="A0A8T2VKG1"/>
<evidence type="ECO:0000313" key="12">
    <source>
        <dbReference type="EMBL" id="KAH7446614.1"/>
    </source>
</evidence>
<comment type="cofactor">
    <cofactor evidence="1">
        <name>Mn(2+)</name>
        <dbReference type="ChEBI" id="CHEBI:29035"/>
    </cofactor>
</comment>
<evidence type="ECO:0000256" key="1">
    <source>
        <dbReference type="ARBA" id="ARBA00001936"/>
    </source>
</evidence>
<evidence type="ECO:0000256" key="8">
    <source>
        <dbReference type="ARBA" id="ARBA00022912"/>
    </source>
</evidence>
<organism evidence="12 13">
    <name type="scientific">Ceratopteris richardii</name>
    <name type="common">Triangle waterfern</name>
    <dbReference type="NCBI Taxonomy" id="49495"/>
    <lineage>
        <taxon>Eukaryota</taxon>
        <taxon>Viridiplantae</taxon>
        <taxon>Streptophyta</taxon>
        <taxon>Embryophyta</taxon>
        <taxon>Tracheophyta</taxon>
        <taxon>Polypodiopsida</taxon>
        <taxon>Polypodiidae</taxon>
        <taxon>Polypodiales</taxon>
        <taxon>Pteridineae</taxon>
        <taxon>Pteridaceae</taxon>
        <taxon>Parkerioideae</taxon>
        <taxon>Ceratopteris</taxon>
    </lineage>
</organism>
<dbReference type="OMA" id="HPESCYV"/>
<comment type="cofactor">
    <cofactor evidence="2">
        <name>Mg(2+)</name>
        <dbReference type="ChEBI" id="CHEBI:18420"/>
    </cofactor>
</comment>
<dbReference type="EC" id="3.1.3.16" evidence="4"/>
<keyword evidence="5" id="KW-0479">Metal-binding</keyword>
<dbReference type="OrthoDB" id="420076at2759"/>
<proteinExistence type="inferred from homology"/>
<dbReference type="InterPro" id="IPR001932">
    <property type="entry name" value="PPM-type_phosphatase-like_dom"/>
</dbReference>
<dbReference type="SMART" id="SM00332">
    <property type="entry name" value="PP2Cc"/>
    <property type="match status" value="1"/>
</dbReference>
<evidence type="ECO:0000313" key="13">
    <source>
        <dbReference type="Proteomes" id="UP000825935"/>
    </source>
</evidence>
<protein>
    <recommendedName>
        <fullName evidence="4">protein-serine/threonine phosphatase</fullName>
        <ecNumber evidence="4">3.1.3.16</ecNumber>
    </recommendedName>
</protein>
<dbReference type="InterPro" id="IPR000222">
    <property type="entry name" value="PP2C_BS"/>
</dbReference>
<keyword evidence="7" id="KW-0460">Magnesium</keyword>
<dbReference type="Pfam" id="PF00481">
    <property type="entry name" value="PP2C"/>
    <property type="match status" value="1"/>
</dbReference>
<comment type="similarity">
    <text evidence="3 10">Belongs to the PP2C family.</text>
</comment>
<keyword evidence="8 10" id="KW-0904">Protein phosphatase</keyword>
<dbReference type="Gene3D" id="3.60.40.10">
    <property type="entry name" value="PPM-type phosphatase domain"/>
    <property type="match status" value="1"/>
</dbReference>
<keyword evidence="13" id="KW-1185">Reference proteome</keyword>
<evidence type="ECO:0000256" key="9">
    <source>
        <dbReference type="ARBA" id="ARBA00023211"/>
    </source>
</evidence>
<dbReference type="PROSITE" id="PS01032">
    <property type="entry name" value="PPM_1"/>
    <property type="match status" value="1"/>
</dbReference>
<dbReference type="GO" id="GO:0046872">
    <property type="term" value="F:metal ion binding"/>
    <property type="evidence" value="ECO:0007669"/>
    <property type="project" value="UniProtKB-KW"/>
</dbReference>
<accession>A0A8T2VKG1</accession>
<evidence type="ECO:0000256" key="5">
    <source>
        <dbReference type="ARBA" id="ARBA00022723"/>
    </source>
</evidence>
<dbReference type="InterPro" id="IPR015655">
    <property type="entry name" value="PP2C"/>
</dbReference>
<evidence type="ECO:0000256" key="10">
    <source>
        <dbReference type="RuleBase" id="RU003465"/>
    </source>
</evidence>
<dbReference type="PANTHER" id="PTHR47992">
    <property type="entry name" value="PROTEIN PHOSPHATASE"/>
    <property type="match status" value="1"/>
</dbReference>
<name>A0A8T2VKG1_CERRI</name>
<gene>
    <name evidence="12" type="ORF">KP509_01G065000</name>
</gene>
<evidence type="ECO:0000256" key="3">
    <source>
        <dbReference type="ARBA" id="ARBA00006702"/>
    </source>
</evidence>
<dbReference type="EMBL" id="CM035406">
    <property type="protein sequence ID" value="KAH7446614.1"/>
    <property type="molecule type" value="Genomic_DNA"/>
</dbReference>
<dbReference type="CDD" id="cd00143">
    <property type="entry name" value="PP2Cc"/>
    <property type="match status" value="1"/>
</dbReference>
<evidence type="ECO:0000256" key="6">
    <source>
        <dbReference type="ARBA" id="ARBA00022801"/>
    </source>
</evidence>
<evidence type="ECO:0000256" key="4">
    <source>
        <dbReference type="ARBA" id="ARBA00013081"/>
    </source>
</evidence>
<dbReference type="SUPFAM" id="SSF81606">
    <property type="entry name" value="PP2C-like"/>
    <property type="match status" value="1"/>
</dbReference>
<keyword evidence="9" id="KW-0464">Manganese</keyword>
<evidence type="ECO:0000256" key="2">
    <source>
        <dbReference type="ARBA" id="ARBA00001946"/>
    </source>
</evidence>
<dbReference type="Proteomes" id="UP000825935">
    <property type="component" value="Chromosome 1"/>
</dbReference>
<evidence type="ECO:0000256" key="7">
    <source>
        <dbReference type="ARBA" id="ARBA00022842"/>
    </source>
</evidence>
<dbReference type="InterPro" id="IPR036457">
    <property type="entry name" value="PPM-type-like_dom_sf"/>
</dbReference>
<comment type="caution">
    <text evidence="12">The sequence shown here is derived from an EMBL/GenBank/DDBJ whole genome shotgun (WGS) entry which is preliminary data.</text>
</comment>
<keyword evidence="6 10" id="KW-0378">Hydrolase</keyword>
<evidence type="ECO:0000259" key="11">
    <source>
        <dbReference type="PROSITE" id="PS51746"/>
    </source>
</evidence>
<dbReference type="PROSITE" id="PS51746">
    <property type="entry name" value="PPM_2"/>
    <property type="match status" value="1"/>
</dbReference>
<sequence>MFRNLGHFIKSCWQYGRRHDAEAELLSGTEVGRHPYGEFSLACMQANQLNEDSCQVETCPTLAGTFIGVYDGHGGPEASAYVKKNLFSQLLRFVVEMGGMSADALQKAFDATEKGFESLVAEAWHTSPQLASVGTCCLVGVVCNNMLYVANLGDSRAVLGSVYKATGELTHVQLTPEHNAGVESVRQELRSLHPDDSNIVVLRQGTWRVKGIIQVSRSIGDMYLKKQEFNREPLLPKFRLPALPHPVLTSEPAILVHELQPYDKFLIFASDGLWEHVSNQEAVELVNAYPHRGAARRLVKMALKGAARKREVRYSDLKKIRQGVRRHFHDDITVIVVFLDHKLMRRGTAVNAVASIDLLDSHSIALERNRGLK</sequence>
<dbReference type="GO" id="GO:0004722">
    <property type="term" value="F:protein serine/threonine phosphatase activity"/>
    <property type="evidence" value="ECO:0007669"/>
    <property type="project" value="UniProtKB-EC"/>
</dbReference>
<reference evidence="12" key="1">
    <citation type="submission" date="2021-08" db="EMBL/GenBank/DDBJ databases">
        <title>WGS assembly of Ceratopteris richardii.</title>
        <authorList>
            <person name="Marchant D.B."/>
            <person name="Chen G."/>
            <person name="Jenkins J."/>
            <person name="Shu S."/>
            <person name="Leebens-Mack J."/>
            <person name="Grimwood J."/>
            <person name="Schmutz J."/>
            <person name="Soltis P."/>
            <person name="Soltis D."/>
            <person name="Chen Z.-H."/>
        </authorList>
    </citation>
    <scope>NUCLEOTIDE SEQUENCE</scope>
    <source>
        <strain evidence="12">Whitten #5841</strain>
        <tissue evidence="12">Leaf</tissue>
    </source>
</reference>
<feature type="domain" description="PPM-type phosphatase" evidence="11">
    <location>
        <begin position="38"/>
        <end position="339"/>
    </location>
</feature>
<dbReference type="FunFam" id="3.60.40.10:FF:000020">
    <property type="entry name" value="Probable protein phosphatase 2C 42"/>
    <property type="match status" value="1"/>
</dbReference>